<accession>Q5ZDJ0</accession>
<evidence type="ECO:0000256" key="1">
    <source>
        <dbReference type="SAM" id="MobiDB-lite"/>
    </source>
</evidence>
<dbReference type="Proteomes" id="UP000817658">
    <property type="component" value="Chromosome 1"/>
</dbReference>
<dbReference type="AlphaFoldDB" id="Q5ZDJ0"/>
<evidence type="ECO:0000313" key="2">
    <source>
        <dbReference type="EMBL" id="BAD61292.1"/>
    </source>
</evidence>
<sequence length="329" mass="35636">MEDWNGEWGRFGPPVVCVSKIETGSGSREVGEMARGNGGVSRDGNGRIQRPTSLHPCPQAATDAVAIPPPGGSVPDSLDPASGSDRRGGCPPPRWRLLAQRRPYSISTTETGWRLVLRPCAPVQWRAGVWRAPVRCGRGLAAWGMGAVEKRRQEGDERRRRGIEFRGVRKIGFIPRVLMVVGLGPCAYWARPMGIFNPRVNGFGDCERFFIGEGTRPHGGADGLQKVEGLAFAMVALAPGHRMAVQGPNQDPLDNIQISFPSARAEKPHITGALFDRTSHYLGHTAGALYYFGLQARGLTFPRLPITLKPSPHQGGAPCVQHAHQSLPP</sequence>
<dbReference type="EMBL" id="AP002897">
    <property type="protein sequence ID" value="BAD61292.1"/>
    <property type="molecule type" value="Genomic_DNA"/>
</dbReference>
<protein>
    <submittedName>
        <fullName evidence="2">Uncharacterized protein</fullName>
    </submittedName>
</protein>
<gene>
    <name evidence="2" type="primary">P0686E09.29</name>
</gene>
<reference evidence="2" key="1">
    <citation type="journal article" date="2002" name="Nature">
        <title>The genome sequence and structure of rice chromosome 1.</title>
        <authorList>
            <person name="Sasaki T."/>
            <person name="Matsumoto T."/>
            <person name="Yamamoto K."/>
            <person name="Sakata K."/>
            <person name="Baba T."/>
            <person name="Katayose Y."/>
            <person name="Wu J."/>
            <person name="Niimura Y."/>
            <person name="Cheng Z."/>
            <person name="Nagamura Y."/>
            <person name="Antonio B.A."/>
            <person name="Kanamori H."/>
            <person name="Hosokawa S."/>
            <person name="Masukawa M."/>
            <person name="Arikawa K."/>
            <person name="Chiden Y."/>
            <person name="Hayashi M."/>
            <person name="Okamoto M."/>
            <person name="Ando T."/>
            <person name="Aoki H."/>
            <person name="Arita K."/>
            <person name="Hamada M."/>
            <person name="Harada C."/>
            <person name="Hijishita S."/>
            <person name="Honda M."/>
            <person name="Ichikawa Y."/>
            <person name="Idonuma A."/>
            <person name="Iijima M."/>
            <person name="Ikeda M."/>
            <person name="Ikeno M."/>
            <person name="Itoh S."/>
            <person name="Itoh T."/>
            <person name="Itoh Y."/>
            <person name="Itoh Y."/>
            <person name="Iwabuchi A."/>
            <person name="Kamiya K."/>
            <person name="Karasawa W."/>
            <person name="Katagiri S."/>
            <person name="Kikuta A."/>
            <person name="Kobayashi N."/>
            <person name="Kono I."/>
            <person name="Machita K."/>
            <person name="Maehara T."/>
            <person name="Mizuno H."/>
            <person name="Mizubayashi T."/>
            <person name="Mukai Y."/>
            <person name="Nagasaki H."/>
            <person name="Nakashima M."/>
            <person name="Nakama Y."/>
            <person name="Nakamichi Y."/>
            <person name="Nakamura M."/>
            <person name="Namiki N."/>
            <person name="Negishi M."/>
            <person name="Ohta I."/>
            <person name="Ono N."/>
            <person name="Saji S."/>
            <person name="Sakai K."/>
            <person name="Shibata M."/>
            <person name="Shimokawa T."/>
            <person name="Shomura A."/>
            <person name="Song J."/>
            <person name="Takazaki Y."/>
            <person name="Terasawa K."/>
            <person name="Tsuji K."/>
            <person name="Waki K."/>
            <person name="Yamagata H."/>
            <person name="Yamane H."/>
            <person name="Yoshiki S."/>
            <person name="Yoshihara R."/>
            <person name="Yukawa K."/>
            <person name="Zhong H."/>
            <person name="Iwama H."/>
            <person name="Endo T."/>
            <person name="Ito H."/>
            <person name="Hahn J.H."/>
            <person name="Kim H.I."/>
            <person name="Eun M.Y."/>
            <person name="Yano M."/>
            <person name="Jiang J."/>
            <person name="Gojobori T."/>
        </authorList>
    </citation>
    <scope>NUCLEOTIDE SEQUENCE [LARGE SCALE GENOMIC DNA]</scope>
</reference>
<feature type="region of interest" description="Disordered" evidence="1">
    <location>
        <begin position="66"/>
        <end position="92"/>
    </location>
</feature>
<name>Q5ZDJ0_ORYSJ</name>
<organism evidence="2">
    <name type="scientific">Oryza sativa subsp. japonica</name>
    <name type="common">Rice</name>
    <dbReference type="NCBI Taxonomy" id="39947"/>
    <lineage>
        <taxon>Eukaryota</taxon>
        <taxon>Viridiplantae</taxon>
        <taxon>Streptophyta</taxon>
        <taxon>Embryophyta</taxon>
        <taxon>Tracheophyta</taxon>
        <taxon>Spermatophyta</taxon>
        <taxon>Magnoliopsida</taxon>
        <taxon>Liliopsida</taxon>
        <taxon>Poales</taxon>
        <taxon>Poaceae</taxon>
        <taxon>BOP clade</taxon>
        <taxon>Oryzoideae</taxon>
        <taxon>Oryzeae</taxon>
        <taxon>Oryzinae</taxon>
        <taxon>Oryza</taxon>
        <taxon>Oryza sativa</taxon>
    </lineage>
</organism>
<proteinExistence type="predicted"/>
<feature type="region of interest" description="Disordered" evidence="1">
    <location>
        <begin position="23"/>
        <end position="53"/>
    </location>
</feature>